<gene>
    <name evidence="11" type="ORF">IJ22_07880</name>
</gene>
<dbReference type="NCBIfam" id="TIGR03063">
    <property type="entry name" value="srtB_target"/>
    <property type="match status" value="1"/>
</dbReference>
<proteinExistence type="predicted"/>
<evidence type="ECO:0000256" key="9">
    <source>
        <dbReference type="SAM" id="SignalP"/>
    </source>
</evidence>
<protein>
    <submittedName>
        <fullName evidence="11">NEAr transporter</fullName>
    </submittedName>
</protein>
<name>A0A0U2KWR4_9BACL</name>
<feature type="compositionally biased region" description="Polar residues" evidence="7">
    <location>
        <begin position="208"/>
        <end position="217"/>
    </location>
</feature>
<dbReference type="KEGG" id="pnp:IJ22_07880"/>
<evidence type="ECO:0000313" key="11">
    <source>
        <dbReference type="EMBL" id="ALS21170.1"/>
    </source>
</evidence>
<dbReference type="GO" id="GO:0030492">
    <property type="term" value="F:hemoglobin binding"/>
    <property type="evidence" value="ECO:0007669"/>
    <property type="project" value="InterPro"/>
</dbReference>
<dbReference type="CDD" id="cd06920">
    <property type="entry name" value="NEAT"/>
    <property type="match status" value="1"/>
</dbReference>
<dbReference type="NCBIfam" id="TIGR03656">
    <property type="entry name" value="IsdC"/>
    <property type="match status" value="1"/>
</dbReference>
<evidence type="ECO:0000256" key="2">
    <source>
        <dbReference type="ARBA" id="ARBA00022512"/>
    </source>
</evidence>
<keyword evidence="5" id="KW-0408">Iron</keyword>
<feature type="domain" description="NEAT" evidence="10">
    <location>
        <begin position="33"/>
        <end position="154"/>
    </location>
</feature>
<keyword evidence="2" id="KW-0134">Cell wall</keyword>
<keyword evidence="8" id="KW-0812">Transmembrane</keyword>
<feature type="signal peptide" evidence="9">
    <location>
        <begin position="1"/>
        <end position="29"/>
    </location>
</feature>
<dbReference type="GO" id="GO:0015886">
    <property type="term" value="P:heme transport"/>
    <property type="evidence" value="ECO:0007669"/>
    <property type="project" value="InterPro"/>
</dbReference>
<dbReference type="Proteomes" id="UP000061660">
    <property type="component" value="Chromosome"/>
</dbReference>
<dbReference type="Gene3D" id="2.60.40.1850">
    <property type="match status" value="1"/>
</dbReference>
<keyword evidence="6" id="KW-0572">Peptidoglycan-anchor</keyword>
<evidence type="ECO:0000256" key="4">
    <source>
        <dbReference type="ARBA" id="ARBA00022729"/>
    </source>
</evidence>
<accession>A0A0U2KWR4</accession>
<feature type="transmembrane region" description="Helical" evidence="8">
    <location>
        <begin position="221"/>
        <end position="239"/>
    </location>
</feature>
<evidence type="ECO:0000256" key="8">
    <source>
        <dbReference type="SAM" id="Phobius"/>
    </source>
</evidence>
<dbReference type="PATRIC" id="fig|162209.4.peg.842"/>
<organism evidence="11 12">
    <name type="scientific">Paenibacillus naphthalenovorans</name>
    <dbReference type="NCBI Taxonomy" id="162209"/>
    <lineage>
        <taxon>Bacteria</taxon>
        <taxon>Bacillati</taxon>
        <taxon>Bacillota</taxon>
        <taxon>Bacilli</taxon>
        <taxon>Bacillales</taxon>
        <taxon>Paenibacillaceae</taxon>
        <taxon>Paenibacillus</taxon>
    </lineage>
</organism>
<evidence type="ECO:0000256" key="6">
    <source>
        <dbReference type="ARBA" id="ARBA00023088"/>
    </source>
</evidence>
<feature type="region of interest" description="Disordered" evidence="7">
    <location>
        <begin position="157"/>
        <end position="217"/>
    </location>
</feature>
<evidence type="ECO:0000256" key="7">
    <source>
        <dbReference type="SAM" id="MobiDB-lite"/>
    </source>
</evidence>
<dbReference type="SUPFAM" id="SSF158911">
    <property type="entry name" value="NEAT domain-like"/>
    <property type="match status" value="1"/>
</dbReference>
<dbReference type="Pfam" id="PF05031">
    <property type="entry name" value="NEAT"/>
    <property type="match status" value="1"/>
</dbReference>
<evidence type="ECO:0000256" key="1">
    <source>
        <dbReference type="ARBA" id="ARBA00004168"/>
    </source>
</evidence>
<feature type="chain" id="PRO_5006830995" evidence="9">
    <location>
        <begin position="30"/>
        <end position="245"/>
    </location>
</feature>
<keyword evidence="4 9" id="KW-0732">Signal</keyword>
<reference evidence="11 12" key="2">
    <citation type="journal article" date="2016" name="Genome Announc.">
        <title>Complete Genome Sequences of Two Interactive Moderate Thermophiles, Paenibacillus napthalenovorans 32O-Y and Paenibacillus sp. 32O-W.</title>
        <authorList>
            <person name="Butler R.R.III."/>
            <person name="Wang J."/>
            <person name="Stark B.C."/>
            <person name="Pombert J.F."/>
        </authorList>
    </citation>
    <scope>NUCLEOTIDE SEQUENCE [LARGE SCALE GENOMIC DNA]</scope>
    <source>
        <strain evidence="11 12">32O-Y</strain>
    </source>
</reference>
<dbReference type="SMART" id="SM00725">
    <property type="entry name" value="NEAT"/>
    <property type="match status" value="1"/>
</dbReference>
<dbReference type="InterPro" id="IPR050436">
    <property type="entry name" value="IsdA"/>
</dbReference>
<feature type="compositionally biased region" description="Low complexity" evidence="7">
    <location>
        <begin position="174"/>
        <end position="187"/>
    </location>
</feature>
<evidence type="ECO:0000259" key="10">
    <source>
        <dbReference type="PROSITE" id="PS50978"/>
    </source>
</evidence>
<dbReference type="PANTHER" id="PTHR37824:SF1">
    <property type="entry name" value="IRON-REGULATED SURFACE DETERMINANT PROTEIN C"/>
    <property type="match status" value="1"/>
</dbReference>
<dbReference type="InterPro" id="IPR019909">
    <property type="entry name" value="Haem_uptake_protein_IsdC"/>
</dbReference>
<dbReference type="GO" id="GO:0009274">
    <property type="term" value="C:peptidoglycan-based cell wall"/>
    <property type="evidence" value="ECO:0007669"/>
    <property type="project" value="InterPro"/>
</dbReference>
<dbReference type="STRING" id="162209.IJ22_07880"/>
<dbReference type="AlphaFoldDB" id="A0A0U2KWR4"/>
<evidence type="ECO:0000256" key="5">
    <source>
        <dbReference type="ARBA" id="ARBA00023004"/>
    </source>
</evidence>
<dbReference type="InterPro" id="IPR037250">
    <property type="entry name" value="NEAT_dom_sf"/>
</dbReference>
<keyword evidence="12" id="KW-1185">Reference proteome</keyword>
<keyword evidence="3" id="KW-0964">Secreted</keyword>
<dbReference type="PROSITE" id="PS50978">
    <property type="entry name" value="NEAT"/>
    <property type="match status" value="1"/>
</dbReference>
<reference evidence="12" key="1">
    <citation type="submission" date="2015-12" db="EMBL/GenBank/DDBJ databases">
        <title>Complete genome sequences of two moderately thermophilic Paenibacillus species.</title>
        <authorList>
            <person name="Butler R.III."/>
            <person name="Wang J."/>
            <person name="Stark B.C."/>
            <person name="Pombert J.-F."/>
        </authorList>
    </citation>
    <scope>NUCLEOTIDE SEQUENCE [LARGE SCALE GENOMIC DNA]</scope>
    <source>
        <strain evidence="12">32O-Y</strain>
    </source>
</reference>
<dbReference type="InterPro" id="IPR017502">
    <property type="entry name" value="Sortase_SrtB_target"/>
</dbReference>
<sequence precursor="true">MKRFFAAPFLALSLVLAFALLVLPQTAGAAPSLSDGTYTIDYVITKAENDSVSMANDYFEKPAILTVKNGTVTAQIQMNHSKWITVFKTPVNDSFVDAKVVGSDSAADKRTVEFVVDDLSKPLISKIHVTVESIDYDHDYTIRFIFDEKSIKSVGTGKDAAPAEVSGQAKSGTSAASVRSSDAAAVSGKSQPATRHKSDAATADASAGKQTVENPQTGDTAPIAGLVVLLLISSAFVMVRIKSAF</sequence>
<dbReference type="EMBL" id="CP013652">
    <property type="protein sequence ID" value="ALS21170.1"/>
    <property type="molecule type" value="Genomic_DNA"/>
</dbReference>
<keyword evidence="8" id="KW-0472">Membrane</keyword>
<evidence type="ECO:0000256" key="3">
    <source>
        <dbReference type="ARBA" id="ARBA00022525"/>
    </source>
</evidence>
<dbReference type="InterPro" id="IPR006635">
    <property type="entry name" value="NEAT_dom"/>
</dbReference>
<comment type="subcellular location">
    <subcellularLocation>
        <location evidence="1">Secreted</location>
        <location evidence="1">Cell wall</location>
        <topology evidence="1">Peptidoglycan-anchor</topology>
    </subcellularLocation>
</comment>
<keyword evidence="8" id="KW-1133">Transmembrane helix</keyword>
<dbReference type="PANTHER" id="PTHR37824">
    <property type="entry name" value="IRON-REGULATED SURFACE DETERMINANT PROTEIN C"/>
    <property type="match status" value="1"/>
</dbReference>
<evidence type="ECO:0000313" key="12">
    <source>
        <dbReference type="Proteomes" id="UP000061660"/>
    </source>
</evidence>